<accession>A0ABZ0N5C7</accession>
<gene>
    <name evidence="2" type="ORF">QS795_007480</name>
</gene>
<organism evidence="2 3">
    <name type="scientific">Providencia zhijiangensis</name>
    <dbReference type="NCBI Taxonomy" id="3053982"/>
    <lineage>
        <taxon>Bacteria</taxon>
        <taxon>Pseudomonadati</taxon>
        <taxon>Pseudomonadota</taxon>
        <taxon>Gammaproteobacteria</taxon>
        <taxon>Enterobacterales</taxon>
        <taxon>Morganellaceae</taxon>
        <taxon>Providencia</taxon>
    </lineage>
</organism>
<feature type="transmembrane region" description="Helical" evidence="1">
    <location>
        <begin position="106"/>
        <end position="125"/>
    </location>
</feature>
<evidence type="ECO:0008006" key="4">
    <source>
        <dbReference type="Google" id="ProtNLM"/>
    </source>
</evidence>
<dbReference type="RefSeq" id="WP_318627115.1">
    <property type="nucleotide sequence ID" value="NZ_CP135990.1"/>
</dbReference>
<keyword evidence="1" id="KW-1133">Transmembrane helix</keyword>
<keyword evidence="3" id="KW-1185">Reference proteome</keyword>
<evidence type="ECO:0000256" key="1">
    <source>
        <dbReference type="SAM" id="Phobius"/>
    </source>
</evidence>
<dbReference type="EMBL" id="CP135990">
    <property type="protein sequence ID" value="WPA93592.1"/>
    <property type="molecule type" value="Genomic_DNA"/>
</dbReference>
<evidence type="ECO:0000313" key="2">
    <source>
        <dbReference type="EMBL" id="WPA93592.1"/>
    </source>
</evidence>
<protein>
    <recommendedName>
        <fullName evidence="4">Signal transducing protein</fullName>
    </recommendedName>
</protein>
<dbReference type="Proteomes" id="UP001302443">
    <property type="component" value="Chromosome"/>
</dbReference>
<reference evidence="2 3" key="1">
    <citation type="submission" date="2023-09" db="EMBL/GenBank/DDBJ databases">
        <title>Genomic Revisitation and Reclassification of the Genus Providencia.</title>
        <authorList>
            <person name="Dong X."/>
        </authorList>
    </citation>
    <scope>NUCLEOTIDE SEQUENCE [LARGE SCALE GENOMIC DNA]</scope>
    <source>
        <strain evidence="2 3">D4759</strain>
    </source>
</reference>
<evidence type="ECO:0000313" key="3">
    <source>
        <dbReference type="Proteomes" id="UP001302443"/>
    </source>
</evidence>
<keyword evidence="1" id="KW-0812">Transmembrane</keyword>
<name>A0ABZ0N5C7_9GAMM</name>
<keyword evidence="1" id="KW-0472">Membrane</keyword>
<proteinExistence type="predicted"/>
<sequence>MWYIHPTRAQYTLLSQYLSPLEARIDAGLLNSEGIDSLLLDENMVWNNQMYAQAIGGVKLLVPKCELENALNVLDKLYQGKFAITDEGEDGEAKPKITQKNGVTDYMNMLLVFLLFFVTGLALPISKR</sequence>